<accession>A0ACB0ZH09</accession>
<protein>
    <submittedName>
        <fullName evidence="1">Uncharacterized protein</fullName>
    </submittedName>
</protein>
<reference evidence="1" key="1">
    <citation type="submission" date="2023-11" db="EMBL/GenBank/DDBJ databases">
        <authorList>
            <person name="Poullet M."/>
        </authorList>
    </citation>
    <scope>NUCLEOTIDE SEQUENCE</scope>
    <source>
        <strain evidence="1">E1834</strain>
    </source>
</reference>
<organism evidence="1 2">
    <name type="scientific">Meloidogyne enterolobii</name>
    <name type="common">Root-knot nematode worm</name>
    <name type="synonym">Meloidogyne mayaguensis</name>
    <dbReference type="NCBI Taxonomy" id="390850"/>
    <lineage>
        <taxon>Eukaryota</taxon>
        <taxon>Metazoa</taxon>
        <taxon>Ecdysozoa</taxon>
        <taxon>Nematoda</taxon>
        <taxon>Chromadorea</taxon>
        <taxon>Rhabditida</taxon>
        <taxon>Tylenchina</taxon>
        <taxon>Tylenchomorpha</taxon>
        <taxon>Tylenchoidea</taxon>
        <taxon>Meloidogynidae</taxon>
        <taxon>Meloidogyninae</taxon>
        <taxon>Meloidogyne</taxon>
    </lineage>
</organism>
<proteinExistence type="predicted"/>
<comment type="caution">
    <text evidence="1">The sequence shown here is derived from an EMBL/GenBank/DDBJ whole genome shotgun (WGS) entry which is preliminary data.</text>
</comment>
<dbReference type="EMBL" id="CAVMJV010000032">
    <property type="protein sequence ID" value="CAK5077470.1"/>
    <property type="molecule type" value="Genomic_DNA"/>
</dbReference>
<dbReference type="Proteomes" id="UP001497535">
    <property type="component" value="Unassembled WGS sequence"/>
</dbReference>
<gene>
    <name evidence="1" type="ORF">MENTE1834_LOCUS24390</name>
</gene>
<name>A0ACB0ZH09_MELEN</name>
<keyword evidence="2" id="KW-1185">Reference proteome</keyword>
<evidence type="ECO:0000313" key="1">
    <source>
        <dbReference type="EMBL" id="CAK5077470.1"/>
    </source>
</evidence>
<evidence type="ECO:0000313" key="2">
    <source>
        <dbReference type="Proteomes" id="UP001497535"/>
    </source>
</evidence>
<sequence length="130" mass="15553">MKFNDGELIKIGNKFFSDFELNEYPFAKYSPELIRCLHRIYPLFDDGEINENRNTFNENVIKYFKQREIHNLSKNILFNKNFHKWFLYDWIYFMMGENGKAKEINSSTASQSQPPLDNQIVTTQDNHVES</sequence>